<dbReference type="RefSeq" id="WP_163459771.1">
    <property type="nucleotide sequence ID" value="NZ_JAAGOH010000046.1"/>
</dbReference>
<gene>
    <name evidence="1" type="ORF">G3A44_21370</name>
</gene>
<evidence type="ECO:0000313" key="2">
    <source>
        <dbReference type="Proteomes" id="UP000484255"/>
    </source>
</evidence>
<organism evidence="1 2">
    <name type="scientific">Ideonella livida</name>
    <dbReference type="NCBI Taxonomy" id="2707176"/>
    <lineage>
        <taxon>Bacteria</taxon>
        <taxon>Pseudomonadati</taxon>
        <taxon>Pseudomonadota</taxon>
        <taxon>Betaproteobacteria</taxon>
        <taxon>Burkholderiales</taxon>
        <taxon>Sphaerotilaceae</taxon>
        <taxon>Ideonella</taxon>
    </lineage>
</organism>
<protein>
    <recommendedName>
        <fullName evidence="3">Abasic site processing protein</fullName>
    </recommendedName>
</protein>
<dbReference type="AlphaFoldDB" id="A0A7C9TNE0"/>
<dbReference type="GO" id="GO:0003697">
    <property type="term" value="F:single-stranded DNA binding"/>
    <property type="evidence" value="ECO:0007669"/>
    <property type="project" value="InterPro"/>
</dbReference>
<dbReference type="Gene3D" id="3.90.1680.10">
    <property type="entry name" value="SOS response associated peptidase-like"/>
    <property type="match status" value="1"/>
</dbReference>
<dbReference type="Proteomes" id="UP000484255">
    <property type="component" value="Unassembled WGS sequence"/>
</dbReference>
<keyword evidence="2" id="KW-1185">Reference proteome</keyword>
<evidence type="ECO:0008006" key="3">
    <source>
        <dbReference type="Google" id="ProtNLM"/>
    </source>
</evidence>
<proteinExistence type="predicted"/>
<evidence type="ECO:0000313" key="1">
    <source>
        <dbReference type="EMBL" id="NDY93743.1"/>
    </source>
</evidence>
<dbReference type="GO" id="GO:0106300">
    <property type="term" value="P:protein-DNA covalent cross-linking repair"/>
    <property type="evidence" value="ECO:0007669"/>
    <property type="project" value="InterPro"/>
</dbReference>
<dbReference type="InterPro" id="IPR003738">
    <property type="entry name" value="SRAP"/>
</dbReference>
<dbReference type="SUPFAM" id="SSF143081">
    <property type="entry name" value="BB1717-like"/>
    <property type="match status" value="1"/>
</dbReference>
<dbReference type="Pfam" id="PF02586">
    <property type="entry name" value="SRAP"/>
    <property type="match status" value="1"/>
</dbReference>
<reference evidence="1 2" key="1">
    <citation type="submission" date="2020-02" db="EMBL/GenBank/DDBJ databases">
        <title>Ideonella bacterium strain TBM-1.</title>
        <authorList>
            <person name="Chen W.-M."/>
        </authorList>
    </citation>
    <scope>NUCLEOTIDE SEQUENCE [LARGE SCALE GENOMIC DNA]</scope>
    <source>
        <strain evidence="1 2">TBM-1</strain>
    </source>
</reference>
<comment type="caution">
    <text evidence="1">The sequence shown here is derived from an EMBL/GenBank/DDBJ whole genome shotgun (WGS) entry which is preliminary data.</text>
</comment>
<sequence length="327" mass="37079">MCYSAQVTADYRQYVQLFGATLSPQDFYSLYFRKAQGEKLRTPLAMDRALEQAPPAPPAGDGPGLVELIAQLRGTQAQAWEQELFRQRKRLADAQRVLATGRPTKKAQEDERIASAKVPQLLGWLADLRRTEPQARDARIYPGWYLPVMVWEDGQRVVKPMRYQCRPAGKPALYDQKYPGTYNARRDNLQGFWKGQFGHQHGVVLVSAFYENVARHAAEGRDLRPGETPENTVLEFRPQPAQDMLVACLWSRWQAPAGSDEADLLSFAAITDEPPPEVAAAGHDRCIIPLKPEHLDTWLRPNPRDLATQQALLDDRERPWYAHRLAA</sequence>
<dbReference type="InterPro" id="IPR036590">
    <property type="entry name" value="SRAP-like"/>
</dbReference>
<dbReference type="EMBL" id="JAAGOH010000046">
    <property type="protein sequence ID" value="NDY93743.1"/>
    <property type="molecule type" value="Genomic_DNA"/>
</dbReference>
<accession>A0A7C9TNE0</accession>
<name>A0A7C9TNE0_9BURK</name>